<dbReference type="GO" id="GO:0004722">
    <property type="term" value="F:protein serine/threonine phosphatase activity"/>
    <property type="evidence" value="ECO:0007669"/>
    <property type="project" value="UniProtKB-EC"/>
</dbReference>
<dbReference type="EMBL" id="QQZK01000004">
    <property type="protein sequence ID" value="KAF5104808.1"/>
    <property type="molecule type" value="Genomic_DNA"/>
</dbReference>
<dbReference type="SMART" id="SM00331">
    <property type="entry name" value="PP2C_SIG"/>
    <property type="match status" value="1"/>
</dbReference>
<dbReference type="Pfam" id="PF07228">
    <property type="entry name" value="SpoIIE"/>
    <property type="match status" value="1"/>
</dbReference>
<name>A0A9P5GA28_GEOCN</name>
<dbReference type="PANTHER" id="PTHR12320">
    <property type="entry name" value="PROTEIN PHOSPHATASE 2C"/>
    <property type="match status" value="1"/>
</dbReference>
<proteinExistence type="inferred from homology"/>
<comment type="cofactor">
    <cofactor evidence="1">
        <name>Mn(2+)</name>
        <dbReference type="ChEBI" id="CHEBI:29035"/>
    </cofactor>
</comment>
<dbReference type="InterPro" id="IPR039123">
    <property type="entry name" value="PPTC7"/>
</dbReference>
<dbReference type="SUPFAM" id="SSF81606">
    <property type="entry name" value="PP2C-like"/>
    <property type="match status" value="1"/>
</dbReference>
<reference evidence="3" key="2">
    <citation type="submission" date="2020-01" db="EMBL/GenBank/DDBJ databases">
        <authorList>
            <person name="Perkins V."/>
            <person name="Lessard M.-H."/>
            <person name="Dugat-Bony E."/>
            <person name="Frenette M."/>
            <person name="Labrie S."/>
        </authorList>
    </citation>
    <scope>NUCLEOTIDE SEQUENCE</scope>
    <source>
        <strain evidence="3">LMA-70</strain>
    </source>
</reference>
<dbReference type="GO" id="GO:0046872">
    <property type="term" value="F:metal ion binding"/>
    <property type="evidence" value="ECO:0007669"/>
    <property type="project" value="UniProtKB-UniRule"/>
</dbReference>
<gene>
    <name evidence="3" type="ORF">DV451_000399</name>
</gene>
<evidence type="ECO:0000313" key="3">
    <source>
        <dbReference type="EMBL" id="KAF5104808.1"/>
    </source>
</evidence>
<comment type="similarity">
    <text evidence="1">Belongs to the PP2C family.</text>
</comment>
<dbReference type="EC" id="3.1.3.16" evidence="1"/>
<dbReference type="SMART" id="SM00332">
    <property type="entry name" value="PP2Cc"/>
    <property type="match status" value="1"/>
</dbReference>
<keyword evidence="1" id="KW-0904">Protein phosphatase</keyword>
<protein>
    <recommendedName>
        <fullName evidence="1">Protein phosphatase</fullName>
        <ecNumber evidence="1">3.1.3.16</ecNumber>
    </recommendedName>
</protein>
<reference evidence="3" key="1">
    <citation type="journal article" date="2020" name="Front. Microbiol.">
        <title>Phenotypic and Genetic Characterization of the Cheese Ripening Yeast Geotrichum candidum.</title>
        <authorList>
            <person name="Perkins V."/>
            <person name="Vignola S."/>
            <person name="Lessard M.H."/>
            <person name="Plante P.L."/>
            <person name="Corbeil J."/>
            <person name="Dugat-Bony E."/>
            <person name="Frenette M."/>
            <person name="Labrie S."/>
        </authorList>
    </citation>
    <scope>NUCLEOTIDE SEQUENCE</scope>
    <source>
        <strain evidence="3">LMA-70</strain>
    </source>
</reference>
<evidence type="ECO:0000259" key="2">
    <source>
        <dbReference type="PROSITE" id="PS51746"/>
    </source>
</evidence>
<dbReference type="AlphaFoldDB" id="A0A9P5GA28"/>
<comment type="caution">
    <text evidence="3">The sequence shown here is derived from an EMBL/GenBank/DDBJ whole genome shotgun (WGS) entry which is preliminary data.</text>
</comment>
<feature type="domain" description="PPM-type phosphatase" evidence="2">
    <location>
        <begin position="60"/>
        <end position="359"/>
    </location>
</feature>
<dbReference type="InterPro" id="IPR001932">
    <property type="entry name" value="PPM-type_phosphatase-like_dom"/>
</dbReference>
<keyword evidence="1" id="KW-0479">Metal-binding</keyword>
<dbReference type="PANTHER" id="PTHR12320:SF1">
    <property type="entry name" value="PROTEIN PHOSPHATASE PTC7 HOMOLOG"/>
    <property type="match status" value="1"/>
</dbReference>
<dbReference type="CDD" id="cd00143">
    <property type="entry name" value="PP2Cc"/>
    <property type="match status" value="1"/>
</dbReference>
<dbReference type="InterPro" id="IPR036457">
    <property type="entry name" value="PPM-type-like_dom_sf"/>
</dbReference>
<comment type="catalytic activity">
    <reaction evidence="1">
        <text>O-phospho-L-threonyl-[protein] + H2O = L-threonyl-[protein] + phosphate</text>
        <dbReference type="Rhea" id="RHEA:47004"/>
        <dbReference type="Rhea" id="RHEA-COMP:11060"/>
        <dbReference type="Rhea" id="RHEA-COMP:11605"/>
        <dbReference type="ChEBI" id="CHEBI:15377"/>
        <dbReference type="ChEBI" id="CHEBI:30013"/>
        <dbReference type="ChEBI" id="CHEBI:43474"/>
        <dbReference type="ChEBI" id="CHEBI:61977"/>
        <dbReference type="EC" id="3.1.3.16"/>
    </reaction>
</comment>
<dbReference type="Gene3D" id="3.60.40.10">
    <property type="entry name" value="PPM-type phosphatase domain"/>
    <property type="match status" value="1"/>
</dbReference>
<dbReference type="Proteomes" id="UP000750522">
    <property type="component" value="Unassembled WGS sequence"/>
</dbReference>
<organism evidence="3 4">
    <name type="scientific">Geotrichum candidum</name>
    <name type="common">Oospora lactis</name>
    <name type="synonym">Dipodascus geotrichum</name>
    <dbReference type="NCBI Taxonomy" id="1173061"/>
    <lineage>
        <taxon>Eukaryota</taxon>
        <taxon>Fungi</taxon>
        <taxon>Dikarya</taxon>
        <taxon>Ascomycota</taxon>
        <taxon>Saccharomycotina</taxon>
        <taxon>Dipodascomycetes</taxon>
        <taxon>Dipodascales</taxon>
        <taxon>Dipodascaceae</taxon>
        <taxon>Geotrichum</taxon>
    </lineage>
</organism>
<dbReference type="PROSITE" id="PS51746">
    <property type="entry name" value="PPM_2"/>
    <property type="match status" value="1"/>
</dbReference>
<keyword evidence="1" id="KW-0378">Hydrolase</keyword>
<comment type="cofactor">
    <cofactor evidence="1">
        <name>Mg(2+)</name>
        <dbReference type="ChEBI" id="CHEBI:18420"/>
    </cofactor>
</comment>
<evidence type="ECO:0000313" key="4">
    <source>
        <dbReference type="Proteomes" id="UP000750522"/>
    </source>
</evidence>
<sequence>MSSMRIPLRYCRTAAFVYATAPPFRLMSSSATAATADAGPKLFKFTVSDAYKPKKRRPQKIKIKQTNHRVNRPNSGEDSFFYTPSTAKLPGLALGVADGVGGWTEMGIDPSAFSQALCDEMADAFTAHLTQDGNESKRNSLILPKALLEEAYNTILKKNLVEAGGTTACVGVVSNATGVLYTANLGDSGFSVYRSGRVVAQSHAQTHAFNTPYQLAILPRELREFEARQPPGASRHILDHPRDADTASFQLQHGDLVVFSTDGFLDNVSSTEALAIVTKSLLKLRAWVSHPHSGIAPALETELSPELVGTIAAQLVNAAHVSAHDKNKVTPFAKEVQREMRIPYKGGKPDDITIVAFYVTQKPKAML</sequence>
<comment type="catalytic activity">
    <reaction evidence="1">
        <text>O-phospho-L-seryl-[protein] + H2O = L-seryl-[protein] + phosphate</text>
        <dbReference type="Rhea" id="RHEA:20629"/>
        <dbReference type="Rhea" id="RHEA-COMP:9863"/>
        <dbReference type="Rhea" id="RHEA-COMP:11604"/>
        <dbReference type="ChEBI" id="CHEBI:15377"/>
        <dbReference type="ChEBI" id="CHEBI:29999"/>
        <dbReference type="ChEBI" id="CHEBI:43474"/>
        <dbReference type="ChEBI" id="CHEBI:83421"/>
        <dbReference type="EC" id="3.1.3.16"/>
    </reaction>
</comment>
<evidence type="ECO:0000256" key="1">
    <source>
        <dbReference type="RuleBase" id="RU366020"/>
    </source>
</evidence>
<keyword evidence="1" id="KW-0464">Manganese</keyword>
<accession>A0A9P5GA28</accession>
<keyword evidence="1" id="KW-0460">Magnesium</keyword>